<evidence type="ECO:0000313" key="3">
    <source>
        <dbReference type="Proteomes" id="UP000287651"/>
    </source>
</evidence>
<reference evidence="2 3" key="1">
    <citation type="journal article" date="2014" name="Agronomy (Basel)">
        <title>A Draft Genome Sequence for Ensete ventricosum, the Drought-Tolerant Tree Against Hunger.</title>
        <authorList>
            <person name="Harrison J."/>
            <person name="Moore K.A."/>
            <person name="Paszkiewicz K."/>
            <person name="Jones T."/>
            <person name="Grant M."/>
            <person name="Ambacheew D."/>
            <person name="Muzemil S."/>
            <person name="Studholme D.J."/>
        </authorList>
    </citation>
    <scope>NUCLEOTIDE SEQUENCE [LARGE SCALE GENOMIC DNA]</scope>
</reference>
<proteinExistence type="predicted"/>
<comment type="caution">
    <text evidence="2">The sequence shown here is derived from an EMBL/GenBank/DDBJ whole genome shotgun (WGS) entry which is preliminary data.</text>
</comment>
<evidence type="ECO:0000313" key="2">
    <source>
        <dbReference type="EMBL" id="RRT75160.1"/>
    </source>
</evidence>
<sequence length="200" mass="21579">MTVCGGLVEGGITWSRLSATAGREGEEPSAEEADCKSTRKQHWLEAGIAEGRGQQSRCCGRGGRSYCGCGCVGYGAHLERLQSRPRMRWQQARGGGLGPTHGSRAGRRDCFCHKDSDDEGKERLRMIGKKMLRTAEGGGEILAVSPSRLQEPEVTAARGRSGRGERLAVLAEAGSGRRVSPRICCRTAHPSEERGSRGRR</sequence>
<evidence type="ECO:0000256" key="1">
    <source>
        <dbReference type="SAM" id="MobiDB-lite"/>
    </source>
</evidence>
<dbReference type="AlphaFoldDB" id="A0A427AG21"/>
<accession>A0A427AG21</accession>
<feature type="region of interest" description="Disordered" evidence="1">
    <location>
        <begin position="172"/>
        <end position="200"/>
    </location>
</feature>
<dbReference type="EMBL" id="AMZH03002562">
    <property type="protein sequence ID" value="RRT75160.1"/>
    <property type="molecule type" value="Genomic_DNA"/>
</dbReference>
<gene>
    <name evidence="2" type="ORF">B296_00031518</name>
</gene>
<feature type="compositionally biased region" description="Basic and acidic residues" evidence="1">
    <location>
        <begin position="189"/>
        <end position="200"/>
    </location>
</feature>
<name>A0A427AG21_ENSVE</name>
<protein>
    <submittedName>
        <fullName evidence="2">Uncharacterized protein</fullName>
    </submittedName>
</protein>
<dbReference type="Proteomes" id="UP000287651">
    <property type="component" value="Unassembled WGS sequence"/>
</dbReference>
<organism evidence="2 3">
    <name type="scientific">Ensete ventricosum</name>
    <name type="common">Abyssinian banana</name>
    <name type="synonym">Musa ensete</name>
    <dbReference type="NCBI Taxonomy" id="4639"/>
    <lineage>
        <taxon>Eukaryota</taxon>
        <taxon>Viridiplantae</taxon>
        <taxon>Streptophyta</taxon>
        <taxon>Embryophyta</taxon>
        <taxon>Tracheophyta</taxon>
        <taxon>Spermatophyta</taxon>
        <taxon>Magnoliopsida</taxon>
        <taxon>Liliopsida</taxon>
        <taxon>Zingiberales</taxon>
        <taxon>Musaceae</taxon>
        <taxon>Ensete</taxon>
    </lineage>
</organism>